<dbReference type="GO" id="GO:0005391">
    <property type="term" value="F:P-type sodium:potassium-exchanging transporter activity"/>
    <property type="evidence" value="ECO:0007669"/>
    <property type="project" value="TreeGrafter"/>
</dbReference>
<evidence type="ECO:0000256" key="3">
    <source>
        <dbReference type="ARBA" id="ARBA00022692"/>
    </source>
</evidence>
<sequence>MTLASLIESLVLEYTKYSQNSIVTRAAKKEKRPQKKSKESSKSLTRKEKITTSTEAQTQQIATWHLKESETVITELETCKVSGLSSDLAQKNLKKYGSNTLPEAIPRSGLSMFVDQFKSLPVGLLAVAAGISVATGGLVDAVVIMGVVVINAAIGYATESNSEKIIRSLKNLVNPTAFVIRDGSIQEISAPEIAIGDILILKPGSYVPADARLIEAHRLSVDESALTGESMPVTKSTAALSGDNVPLGDRKNMVYMGTLVTGGQGIAAVVATGKYTEMGKIQMMVGEATMPETPMEKQLDQAGSQLVVISGAICAFVFGIGLLRGNGVLQMLKSTISLAVAAVPEGLPTVATTTLALGIANMRKHNVLIRRLDAVETLGSVQTICMDKTGTITANRMRVVEVCTDSKCIEVSHDKLLFEEETINPYEHEQLLKLIHVLVLCNESEVDKEQESDEYVVRGSATENALIDLAITSGVNVTSLRANYPRLKIAHRSQERNYMTTLHLTPDEQKNLIAVKGSPSEVLSLCSAQMKNGQKVPLTDADRLAIENQNEDMAGKALRVLGVAYQLDESEDIHSREDLIWLGIVGMIDPIRNGVQDLMGGFHQAGINTVMITGDQSPTAYAIGKQLNLSKGEQLQILDSTHLNNIEPEVMKGLCDRVHVFARISPANKLQIVQALQSSGKVVAMTGDGINDAPALKAADVGIAMGHTGTDVAREVADVVLEDDNLETMIIAVSHGRTIYNNIRKSVHFLLSTNTSEIMVMLAATTAGIGHPLSAIQLLWLNLITDIFPALALAMEAPEPDVLLMAPRDPNEPIIKSSDFKRIIIESGALSVSALAAYWYGIRRYGIGAQASTIGFMSLTMAQLLHTLSCRSQTHSIFSKEKLPPNKYLNIALGGSFILQILAATMPGLKGLLQIAPINLVDAAVIGSSAILPFLVNEGRKEVATRYLQGDNNLTPLLPGGNDDSVTISPLEIEQQEVEQQIAVAISV</sequence>
<dbReference type="SFLD" id="SFLDG00002">
    <property type="entry name" value="C1.7:_P-type_atpase_like"/>
    <property type="match status" value="1"/>
</dbReference>
<comment type="subcellular location">
    <subcellularLocation>
        <location evidence="1">Membrane</location>
        <topology evidence="1">Multi-pass membrane protein</topology>
    </subcellularLocation>
</comment>
<dbReference type="InterPro" id="IPR023298">
    <property type="entry name" value="ATPase_P-typ_TM_dom_sf"/>
</dbReference>
<dbReference type="Pfam" id="PF00689">
    <property type="entry name" value="Cation_ATPase_C"/>
    <property type="match status" value="1"/>
</dbReference>
<dbReference type="GO" id="GO:0005524">
    <property type="term" value="F:ATP binding"/>
    <property type="evidence" value="ECO:0007669"/>
    <property type="project" value="UniProtKB-KW"/>
</dbReference>
<dbReference type="SUPFAM" id="SSF81665">
    <property type="entry name" value="Calcium ATPase, transmembrane domain M"/>
    <property type="match status" value="1"/>
</dbReference>
<dbReference type="SUPFAM" id="SSF56784">
    <property type="entry name" value="HAD-like"/>
    <property type="match status" value="1"/>
</dbReference>
<feature type="domain" description="Cation-transporting P-type ATPase N-terminal" evidence="11">
    <location>
        <begin position="63"/>
        <end position="137"/>
    </location>
</feature>
<dbReference type="NCBIfam" id="TIGR01494">
    <property type="entry name" value="ATPase_P-type"/>
    <property type="match status" value="3"/>
</dbReference>
<dbReference type="Gene3D" id="1.20.1110.10">
    <property type="entry name" value="Calcium-transporting ATPase, transmembrane domain"/>
    <property type="match status" value="1"/>
</dbReference>
<feature type="transmembrane region" description="Helical" evidence="10">
    <location>
        <begin position="888"/>
        <end position="909"/>
    </location>
</feature>
<comment type="similarity">
    <text evidence="2">Belongs to the cation transport ATPase (P-type) (TC 3.A.3) family. Type IIA subfamily.</text>
</comment>
<dbReference type="InterPro" id="IPR004014">
    <property type="entry name" value="ATPase_P-typ_cation-transptr_N"/>
</dbReference>
<dbReference type="PRINTS" id="PR00120">
    <property type="entry name" value="HATPASE"/>
</dbReference>
<feature type="region of interest" description="Disordered" evidence="9">
    <location>
        <begin position="25"/>
        <end position="52"/>
    </location>
</feature>
<keyword evidence="4" id="KW-0547">Nucleotide-binding</keyword>
<feature type="transmembrane region" description="Helical" evidence="10">
    <location>
        <begin position="823"/>
        <end position="841"/>
    </location>
</feature>
<dbReference type="SUPFAM" id="SSF81660">
    <property type="entry name" value="Metal cation-transporting ATPase, ATP-binding domain N"/>
    <property type="match status" value="1"/>
</dbReference>
<dbReference type="CDD" id="cd07539">
    <property type="entry name" value="P-type_ATPase"/>
    <property type="match status" value="1"/>
</dbReference>
<evidence type="ECO:0000256" key="4">
    <source>
        <dbReference type="ARBA" id="ARBA00022741"/>
    </source>
</evidence>
<dbReference type="PANTHER" id="PTHR43294">
    <property type="entry name" value="SODIUM/POTASSIUM-TRANSPORTING ATPASE SUBUNIT ALPHA"/>
    <property type="match status" value="1"/>
</dbReference>
<dbReference type="GO" id="GO:0006883">
    <property type="term" value="P:intracellular sodium ion homeostasis"/>
    <property type="evidence" value="ECO:0007669"/>
    <property type="project" value="TreeGrafter"/>
</dbReference>
<keyword evidence="6" id="KW-1278">Translocase</keyword>
<reference evidence="12 13" key="1">
    <citation type="journal article" date="2019" name="Genome Biol. Evol.">
        <title>Day and night: Metabolic profiles and evolutionary relationships of six axenic non-marine cyanobacteria.</title>
        <authorList>
            <person name="Will S.E."/>
            <person name="Henke P."/>
            <person name="Boedeker C."/>
            <person name="Huang S."/>
            <person name="Brinkmann H."/>
            <person name="Rohde M."/>
            <person name="Jarek M."/>
            <person name="Friedl T."/>
            <person name="Seufert S."/>
            <person name="Schumacher M."/>
            <person name="Overmann J."/>
            <person name="Neumann-Schaal M."/>
            <person name="Petersen J."/>
        </authorList>
    </citation>
    <scope>NUCLEOTIDE SEQUENCE [LARGE SCALE GENOMIC DNA]</scope>
    <source>
        <strain evidence="12 13">PCC 6912</strain>
    </source>
</reference>
<dbReference type="Proteomes" id="UP000268857">
    <property type="component" value="Unassembled WGS sequence"/>
</dbReference>
<feature type="compositionally biased region" description="Basic residues" evidence="9">
    <location>
        <begin position="26"/>
        <end position="35"/>
    </location>
</feature>
<dbReference type="AlphaFoldDB" id="A0A3S1A908"/>
<dbReference type="GO" id="GO:0016887">
    <property type="term" value="F:ATP hydrolysis activity"/>
    <property type="evidence" value="ECO:0007669"/>
    <property type="project" value="InterPro"/>
</dbReference>
<dbReference type="InterPro" id="IPR036412">
    <property type="entry name" value="HAD-like_sf"/>
</dbReference>
<feature type="transmembrane region" description="Helical" evidence="10">
    <location>
        <begin position="915"/>
        <end position="936"/>
    </location>
</feature>
<dbReference type="InterPro" id="IPR008250">
    <property type="entry name" value="ATPase_P-typ_transduc_dom_A_sf"/>
</dbReference>
<dbReference type="EMBL" id="RSCJ01000044">
    <property type="protein sequence ID" value="RUR72683.1"/>
    <property type="molecule type" value="Genomic_DNA"/>
</dbReference>
<keyword evidence="8 10" id="KW-0472">Membrane</keyword>
<dbReference type="SFLD" id="SFLDS00003">
    <property type="entry name" value="Haloacid_Dehalogenase"/>
    <property type="match status" value="1"/>
</dbReference>
<protein>
    <submittedName>
        <fullName evidence="12">ATPase</fullName>
    </submittedName>
</protein>
<proteinExistence type="inferred from homology"/>
<dbReference type="InterPro" id="IPR001757">
    <property type="entry name" value="P_typ_ATPase"/>
</dbReference>
<dbReference type="InterPro" id="IPR044492">
    <property type="entry name" value="P_typ_ATPase_HD_dom"/>
</dbReference>
<accession>A0A3S1A908</accession>
<organism evidence="12 13">
    <name type="scientific">Chlorogloeopsis fritschii PCC 6912</name>
    <dbReference type="NCBI Taxonomy" id="211165"/>
    <lineage>
        <taxon>Bacteria</taxon>
        <taxon>Bacillati</taxon>
        <taxon>Cyanobacteriota</taxon>
        <taxon>Cyanophyceae</taxon>
        <taxon>Nostocales</taxon>
        <taxon>Chlorogloeopsidaceae</taxon>
        <taxon>Chlorogloeopsis</taxon>
    </lineage>
</organism>
<dbReference type="InterPro" id="IPR050510">
    <property type="entry name" value="Cation_transp_ATPase_P-type"/>
</dbReference>
<evidence type="ECO:0000256" key="9">
    <source>
        <dbReference type="SAM" id="MobiDB-lite"/>
    </source>
</evidence>
<feature type="transmembrane region" description="Helical" evidence="10">
    <location>
        <begin position="847"/>
        <end position="868"/>
    </location>
</feature>
<evidence type="ECO:0000313" key="12">
    <source>
        <dbReference type="EMBL" id="RUR72683.1"/>
    </source>
</evidence>
<dbReference type="SUPFAM" id="SSF81653">
    <property type="entry name" value="Calcium ATPase, transduction domain A"/>
    <property type="match status" value="1"/>
</dbReference>
<dbReference type="InterPro" id="IPR059000">
    <property type="entry name" value="ATPase_P-type_domA"/>
</dbReference>
<feature type="transmembrane region" description="Helical" evidence="10">
    <location>
        <begin position="306"/>
        <end position="324"/>
    </location>
</feature>
<dbReference type="PROSITE" id="PS00154">
    <property type="entry name" value="ATPASE_E1_E2"/>
    <property type="match status" value="1"/>
</dbReference>
<dbReference type="SMART" id="SM00831">
    <property type="entry name" value="Cation_ATPase_N"/>
    <property type="match status" value="1"/>
</dbReference>
<dbReference type="Pfam" id="PF13246">
    <property type="entry name" value="Cation_ATPase"/>
    <property type="match status" value="1"/>
</dbReference>
<dbReference type="InterPro" id="IPR018303">
    <property type="entry name" value="ATPase_P-typ_P_site"/>
</dbReference>
<evidence type="ECO:0000259" key="11">
    <source>
        <dbReference type="SMART" id="SM00831"/>
    </source>
</evidence>
<dbReference type="Gene3D" id="3.40.1110.10">
    <property type="entry name" value="Calcium-transporting ATPase, cytoplasmic domain N"/>
    <property type="match status" value="1"/>
</dbReference>
<keyword evidence="5" id="KW-0067">ATP-binding</keyword>
<dbReference type="GO" id="GO:1902600">
    <property type="term" value="P:proton transmembrane transport"/>
    <property type="evidence" value="ECO:0007669"/>
    <property type="project" value="TreeGrafter"/>
</dbReference>
<keyword evidence="7 10" id="KW-1133">Transmembrane helix</keyword>
<feature type="transmembrane region" description="Helical" evidence="10">
    <location>
        <begin position="117"/>
        <end position="135"/>
    </location>
</feature>
<evidence type="ECO:0000256" key="1">
    <source>
        <dbReference type="ARBA" id="ARBA00004141"/>
    </source>
</evidence>
<dbReference type="GO" id="GO:1990573">
    <property type="term" value="P:potassium ion import across plasma membrane"/>
    <property type="evidence" value="ECO:0007669"/>
    <property type="project" value="TreeGrafter"/>
</dbReference>
<dbReference type="Pfam" id="PF00122">
    <property type="entry name" value="E1-E2_ATPase"/>
    <property type="match status" value="1"/>
</dbReference>
<comment type="caution">
    <text evidence="12">The sequence shown here is derived from an EMBL/GenBank/DDBJ whole genome shotgun (WGS) entry which is preliminary data.</text>
</comment>
<keyword evidence="3 10" id="KW-0812">Transmembrane</keyword>
<evidence type="ECO:0000256" key="5">
    <source>
        <dbReference type="ARBA" id="ARBA00022840"/>
    </source>
</evidence>
<dbReference type="SFLD" id="SFLDF00027">
    <property type="entry name" value="p-type_atpase"/>
    <property type="match status" value="1"/>
</dbReference>
<dbReference type="STRING" id="211165.GCA_000317285_02559"/>
<name>A0A3S1A908_CHLFR</name>
<dbReference type="InterPro" id="IPR023299">
    <property type="entry name" value="ATPase_P-typ_cyto_dom_N"/>
</dbReference>
<dbReference type="Gene3D" id="3.40.50.1000">
    <property type="entry name" value="HAD superfamily/HAD-like"/>
    <property type="match status" value="1"/>
</dbReference>
<dbReference type="Pfam" id="PF00690">
    <property type="entry name" value="Cation_ATPase_N"/>
    <property type="match status" value="1"/>
</dbReference>
<evidence type="ECO:0000256" key="6">
    <source>
        <dbReference type="ARBA" id="ARBA00022967"/>
    </source>
</evidence>
<dbReference type="GO" id="GO:0036376">
    <property type="term" value="P:sodium ion export across plasma membrane"/>
    <property type="evidence" value="ECO:0007669"/>
    <property type="project" value="TreeGrafter"/>
</dbReference>
<evidence type="ECO:0000256" key="8">
    <source>
        <dbReference type="ARBA" id="ARBA00023136"/>
    </source>
</evidence>
<keyword evidence="13" id="KW-1185">Reference proteome</keyword>
<dbReference type="GO" id="GO:0030007">
    <property type="term" value="P:intracellular potassium ion homeostasis"/>
    <property type="evidence" value="ECO:0007669"/>
    <property type="project" value="TreeGrafter"/>
</dbReference>
<dbReference type="InterPro" id="IPR023214">
    <property type="entry name" value="HAD_sf"/>
</dbReference>
<dbReference type="PANTHER" id="PTHR43294:SF20">
    <property type="entry name" value="P-TYPE ATPASE"/>
    <property type="match status" value="1"/>
</dbReference>
<evidence type="ECO:0000256" key="7">
    <source>
        <dbReference type="ARBA" id="ARBA00022989"/>
    </source>
</evidence>
<feature type="transmembrane region" description="Helical" evidence="10">
    <location>
        <begin position="336"/>
        <end position="360"/>
    </location>
</feature>
<feature type="compositionally biased region" description="Basic and acidic residues" evidence="9">
    <location>
        <begin position="36"/>
        <end position="50"/>
    </location>
</feature>
<dbReference type="GO" id="GO:0005886">
    <property type="term" value="C:plasma membrane"/>
    <property type="evidence" value="ECO:0007669"/>
    <property type="project" value="TreeGrafter"/>
</dbReference>
<evidence type="ECO:0000313" key="13">
    <source>
        <dbReference type="Proteomes" id="UP000268857"/>
    </source>
</evidence>
<dbReference type="PRINTS" id="PR00119">
    <property type="entry name" value="CATATPASE"/>
</dbReference>
<dbReference type="InterPro" id="IPR006068">
    <property type="entry name" value="ATPase_P-typ_cation-transptr_C"/>
</dbReference>
<evidence type="ECO:0000256" key="10">
    <source>
        <dbReference type="SAM" id="Phobius"/>
    </source>
</evidence>
<dbReference type="Gene3D" id="2.70.150.10">
    <property type="entry name" value="Calcium-transporting ATPase, cytoplasmic transduction domain A"/>
    <property type="match status" value="1"/>
</dbReference>
<gene>
    <name evidence="12" type="primary">pacL</name>
    <name evidence="12" type="ORF">PCC6912_61490</name>
</gene>
<evidence type="ECO:0000256" key="2">
    <source>
        <dbReference type="ARBA" id="ARBA00005675"/>
    </source>
</evidence>